<sequence>GAPGTERRTAGPHPAGGRPGQAEGAQVMRAGLAAFAVILAATTAHAGELRGRVVAVADGDTLTILDASRQQHRIRLAEIDAPEKRQPFGQRSKQSLSDLCYGRDAAIEDGGRDRYGRTIGRVSCAGIDANAEQVRRGMAWVFDRYATDRSLYAIQDEARAARRGLWSDPAPVPPWEYRAKR</sequence>
<feature type="non-terminal residue" evidence="6">
    <location>
        <position position="1"/>
    </location>
</feature>
<evidence type="ECO:0000256" key="4">
    <source>
        <dbReference type="SAM" id="MobiDB-lite"/>
    </source>
</evidence>
<dbReference type="Pfam" id="PF00565">
    <property type="entry name" value="SNase"/>
    <property type="match status" value="1"/>
</dbReference>
<organism evidence="6 7">
    <name type="scientific">Rhodoplanes azumiensis</name>
    <dbReference type="NCBI Taxonomy" id="1897628"/>
    <lineage>
        <taxon>Bacteria</taxon>
        <taxon>Pseudomonadati</taxon>
        <taxon>Pseudomonadota</taxon>
        <taxon>Alphaproteobacteria</taxon>
        <taxon>Hyphomicrobiales</taxon>
        <taxon>Nitrobacteraceae</taxon>
        <taxon>Rhodoplanes</taxon>
    </lineage>
</organism>
<reference evidence="7" key="1">
    <citation type="journal article" date="2019" name="Int. J. Syst. Evol. Microbiol.">
        <title>The Global Catalogue of Microorganisms (GCM) 10K type strain sequencing project: providing services to taxonomists for standard genome sequencing and annotation.</title>
        <authorList>
            <consortium name="The Broad Institute Genomics Platform"/>
            <consortium name="The Broad Institute Genome Sequencing Center for Infectious Disease"/>
            <person name="Wu L."/>
            <person name="Ma J."/>
        </authorList>
    </citation>
    <scope>NUCLEOTIDE SEQUENCE [LARGE SCALE GENOMIC DNA]</scope>
    <source>
        <strain evidence="7">CGMCC 1.6774</strain>
    </source>
</reference>
<dbReference type="PANTHER" id="PTHR12302">
    <property type="entry name" value="EBNA2 BINDING PROTEIN P100"/>
    <property type="match status" value="1"/>
</dbReference>
<dbReference type="SUPFAM" id="SSF50199">
    <property type="entry name" value="Staphylococcal nuclease"/>
    <property type="match status" value="1"/>
</dbReference>
<dbReference type="PANTHER" id="PTHR12302:SF3">
    <property type="entry name" value="SERINE_THREONINE-PROTEIN KINASE 31"/>
    <property type="match status" value="1"/>
</dbReference>
<gene>
    <name evidence="6" type="ORF">ACFSOX_23100</name>
</gene>
<dbReference type="InterPro" id="IPR002071">
    <property type="entry name" value="Thermonucl_AS"/>
</dbReference>
<accession>A0ABW5AS94</accession>
<protein>
    <submittedName>
        <fullName evidence="6">Thermonuclease family protein</fullName>
    </submittedName>
</protein>
<dbReference type="InterPro" id="IPR035437">
    <property type="entry name" value="SNase_OB-fold_sf"/>
</dbReference>
<evidence type="ECO:0000256" key="2">
    <source>
        <dbReference type="ARBA" id="ARBA00022759"/>
    </source>
</evidence>
<dbReference type="Gene3D" id="2.40.50.90">
    <property type="match status" value="1"/>
</dbReference>
<dbReference type="Proteomes" id="UP001597314">
    <property type="component" value="Unassembled WGS sequence"/>
</dbReference>
<dbReference type="PROSITE" id="PS50830">
    <property type="entry name" value="TNASE_3"/>
    <property type="match status" value="1"/>
</dbReference>
<feature type="region of interest" description="Disordered" evidence="4">
    <location>
        <begin position="1"/>
        <end position="23"/>
    </location>
</feature>
<dbReference type="SMART" id="SM00318">
    <property type="entry name" value="SNc"/>
    <property type="match status" value="1"/>
</dbReference>
<dbReference type="InterPro" id="IPR016071">
    <property type="entry name" value="Staphylococal_nuclease_OB-fold"/>
</dbReference>
<dbReference type="RefSeq" id="WP_378480181.1">
    <property type="nucleotide sequence ID" value="NZ_JBHUIW010000048.1"/>
</dbReference>
<keyword evidence="3" id="KW-0378">Hydrolase</keyword>
<dbReference type="EMBL" id="JBHUIW010000048">
    <property type="protein sequence ID" value="MFD2185051.1"/>
    <property type="molecule type" value="Genomic_DNA"/>
</dbReference>
<proteinExistence type="predicted"/>
<keyword evidence="1" id="KW-0540">Nuclease</keyword>
<comment type="caution">
    <text evidence="6">The sequence shown here is derived from an EMBL/GenBank/DDBJ whole genome shotgun (WGS) entry which is preliminary data.</text>
</comment>
<evidence type="ECO:0000256" key="3">
    <source>
        <dbReference type="ARBA" id="ARBA00022801"/>
    </source>
</evidence>
<dbReference type="PROSITE" id="PS01123">
    <property type="entry name" value="TNASE_1"/>
    <property type="match status" value="1"/>
</dbReference>
<evidence type="ECO:0000313" key="7">
    <source>
        <dbReference type="Proteomes" id="UP001597314"/>
    </source>
</evidence>
<evidence type="ECO:0000259" key="5">
    <source>
        <dbReference type="PROSITE" id="PS50830"/>
    </source>
</evidence>
<feature type="domain" description="TNase-like" evidence="5">
    <location>
        <begin position="47"/>
        <end position="168"/>
    </location>
</feature>
<evidence type="ECO:0000256" key="1">
    <source>
        <dbReference type="ARBA" id="ARBA00022722"/>
    </source>
</evidence>
<name>A0ABW5AS94_9BRAD</name>
<keyword evidence="7" id="KW-1185">Reference proteome</keyword>
<keyword evidence="2" id="KW-0255">Endonuclease</keyword>
<evidence type="ECO:0000313" key="6">
    <source>
        <dbReference type="EMBL" id="MFD2185051.1"/>
    </source>
</evidence>